<evidence type="ECO:0008006" key="4">
    <source>
        <dbReference type="Google" id="ProtNLM"/>
    </source>
</evidence>
<proteinExistence type="predicted"/>
<keyword evidence="1" id="KW-1133">Transmembrane helix</keyword>
<feature type="transmembrane region" description="Helical" evidence="1">
    <location>
        <begin position="6"/>
        <end position="26"/>
    </location>
</feature>
<evidence type="ECO:0000313" key="3">
    <source>
        <dbReference type="Proteomes" id="UP001597297"/>
    </source>
</evidence>
<evidence type="ECO:0000313" key="2">
    <source>
        <dbReference type="EMBL" id="MFD2277458.1"/>
    </source>
</evidence>
<protein>
    <recommendedName>
        <fullName evidence="4">Integral membrane protein</fullName>
    </recommendedName>
</protein>
<feature type="transmembrane region" description="Helical" evidence="1">
    <location>
        <begin position="47"/>
        <end position="68"/>
    </location>
</feature>
<keyword evidence="3" id="KW-1185">Reference proteome</keyword>
<name>A0ABW5E830_9BACT</name>
<sequence>MNEQIAVYFVYIIACIGLTVWVANTLHQNGRVFLIEAFRGDEERADAVNHLLKVGFYLINVGFFLLFLKTGERPEGFVGAIEYCATKLGFVTLVLGGMHFFNMYNFDKMRKKGRAPHITQLAAAGK</sequence>
<keyword evidence="1" id="KW-0472">Membrane</keyword>
<dbReference type="EMBL" id="JBHUJC010000042">
    <property type="protein sequence ID" value="MFD2277458.1"/>
    <property type="molecule type" value="Genomic_DNA"/>
</dbReference>
<gene>
    <name evidence="2" type="ORF">ACFSQZ_13340</name>
</gene>
<organism evidence="2 3">
    <name type="scientific">Rubritalea spongiae</name>
    <dbReference type="NCBI Taxonomy" id="430797"/>
    <lineage>
        <taxon>Bacteria</taxon>
        <taxon>Pseudomonadati</taxon>
        <taxon>Verrucomicrobiota</taxon>
        <taxon>Verrucomicrobiia</taxon>
        <taxon>Verrucomicrobiales</taxon>
        <taxon>Rubritaleaceae</taxon>
        <taxon>Rubritalea</taxon>
    </lineage>
</organism>
<dbReference type="Proteomes" id="UP001597297">
    <property type="component" value="Unassembled WGS sequence"/>
</dbReference>
<keyword evidence="1" id="KW-0812">Transmembrane</keyword>
<dbReference type="RefSeq" id="WP_377093384.1">
    <property type="nucleotide sequence ID" value="NZ_JBHSJM010000001.1"/>
</dbReference>
<comment type="caution">
    <text evidence="2">The sequence shown here is derived from an EMBL/GenBank/DDBJ whole genome shotgun (WGS) entry which is preliminary data.</text>
</comment>
<evidence type="ECO:0000256" key="1">
    <source>
        <dbReference type="SAM" id="Phobius"/>
    </source>
</evidence>
<reference evidence="3" key="1">
    <citation type="journal article" date="2019" name="Int. J. Syst. Evol. Microbiol.">
        <title>The Global Catalogue of Microorganisms (GCM) 10K type strain sequencing project: providing services to taxonomists for standard genome sequencing and annotation.</title>
        <authorList>
            <consortium name="The Broad Institute Genomics Platform"/>
            <consortium name="The Broad Institute Genome Sequencing Center for Infectious Disease"/>
            <person name="Wu L."/>
            <person name="Ma J."/>
        </authorList>
    </citation>
    <scope>NUCLEOTIDE SEQUENCE [LARGE SCALE GENOMIC DNA]</scope>
    <source>
        <strain evidence="3">JCM 16545</strain>
    </source>
</reference>
<accession>A0ABW5E830</accession>
<feature type="transmembrane region" description="Helical" evidence="1">
    <location>
        <begin position="88"/>
        <end position="106"/>
    </location>
</feature>